<dbReference type="Pfam" id="PF00589">
    <property type="entry name" value="Phage_integrase"/>
    <property type="match status" value="1"/>
</dbReference>
<dbReference type="GO" id="GO:0015074">
    <property type="term" value="P:DNA integration"/>
    <property type="evidence" value="ECO:0007669"/>
    <property type="project" value="UniProtKB-KW"/>
</dbReference>
<sequence>MKLQETINMYLEYCEYRKELDWNTLKAYRIDLRQFVEFIEGEEPSKEKIERYITYLHKKYKQKTVKRKIASLKVFYAYLEEEEIIEENPMRRVHTKFKEERVLPRIIPREEIEKLLNCMYKELRESEKNQRFILRDVAVVEVFFATGARVYEIANIRIENINLESGVIRFMGKGGKERIVQIGEESVIELLNRYYTENKEEIHACGYFFINKRKSRFTEQSIRLMLKKYTKQAKIERNITPHMFRHSFATYLIEEGVDISCVQQILGHSSIKTTQIYIHVSSQKQADILREMHPRNKMQIRAA</sequence>
<dbReference type="InterPro" id="IPR004107">
    <property type="entry name" value="Integrase_SAM-like_N"/>
</dbReference>
<dbReference type="PANTHER" id="PTHR30349">
    <property type="entry name" value="PHAGE INTEGRASE-RELATED"/>
    <property type="match status" value="1"/>
</dbReference>
<feature type="domain" description="Tyr recombinase" evidence="7">
    <location>
        <begin position="102"/>
        <end position="290"/>
    </location>
</feature>
<dbReference type="Proteomes" id="UP000003174">
    <property type="component" value="Unassembled WGS sequence"/>
</dbReference>
<protein>
    <submittedName>
        <fullName evidence="9">Phage integrase SAM-like domain protein</fullName>
    </submittedName>
</protein>
<name>C0EYK1_9FIRM</name>
<dbReference type="RefSeq" id="WP_005349526.1">
    <property type="nucleotide sequence ID" value="NZ_ACEP01000109.1"/>
</dbReference>
<dbReference type="PROSITE" id="PS51898">
    <property type="entry name" value="TYR_RECOMBINASE"/>
    <property type="match status" value="1"/>
</dbReference>
<gene>
    <name evidence="9" type="ORF">EUBHAL_02505</name>
</gene>
<evidence type="ECO:0000256" key="3">
    <source>
        <dbReference type="ARBA" id="ARBA00022908"/>
    </source>
</evidence>
<dbReference type="GO" id="GO:0003677">
    <property type="term" value="F:DNA binding"/>
    <property type="evidence" value="ECO:0007669"/>
    <property type="project" value="UniProtKB-UniRule"/>
</dbReference>
<dbReference type="AlphaFoldDB" id="C0EYK1"/>
<accession>C0EYK1</accession>
<evidence type="ECO:0000256" key="1">
    <source>
        <dbReference type="ARBA" id="ARBA00003283"/>
    </source>
</evidence>
<dbReference type="PROSITE" id="PS51900">
    <property type="entry name" value="CB"/>
    <property type="match status" value="1"/>
</dbReference>
<dbReference type="Gene3D" id="1.10.443.10">
    <property type="entry name" value="Intergrase catalytic core"/>
    <property type="match status" value="1"/>
</dbReference>
<feature type="domain" description="Core-binding (CB)" evidence="8">
    <location>
        <begin position="1"/>
        <end position="80"/>
    </location>
</feature>
<dbReference type="PANTHER" id="PTHR30349:SF41">
    <property type="entry name" value="INTEGRASE_RECOMBINASE PROTEIN MJ0367-RELATED"/>
    <property type="match status" value="1"/>
</dbReference>
<evidence type="ECO:0000259" key="8">
    <source>
        <dbReference type="PROSITE" id="PS51900"/>
    </source>
</evidence>
<evidence type="ECO:0000259" key="7">
    <source>
        <dbReference type="PROSITE" id="PS51898"/>
    </source>
</evidence>
<evidence type="ECO:0000256" key="5">
    <source>
        <dbReference type="ARBA" id="ARBA00023172"/>
    </source>
</evidence>
<evidence type="ECO:0000256" key="2">
    <source>
        <dbReference type="ARBA" id="ARBA00008857"/>
    </source>
</evidence>
<dbReference type="InterPro" id="IPR044068">
    <property type="entry name" value="CB"/>
</dbReference>
<comment type="similarity">
    <text evidence="2">Belongs to the 'phage' integrase family.</text>
</comment>
<organism evidence="9 10">
    <name type="scientific">Anaerobutyricum hallii DSM 3353</name>
    <dbReference type="NCBI Taxonomy" id="411469"/>
    <lineage>
        <taxon>Bacteria</taxon>
        <taxon>Bacillati</taxon>
        <taxon>Bacillota</taxon>
        <taxon>Clostridia</taxon>
        <taxon>Lachnospirales</taxon>
        <taxon>Lachnospiraceae</taxon>
        <taxon>Anaerobutyricum</taxon>
    </lineage>
</organism>
<dbReference type="Pfam" id="PF02899">
    <property type="entry name" value="Phage_int_SAM_1"/>
    <property type="match status" value="1"/>
</dbReference>
<dbReference type="eggNOG" id="COG4974">
    <property type="taxonomic scope" value="Bacteria"/>
</dbReference>
<keyword evidence="4 6" id="KW-0238">DNA-binding</keyword>
<dbReference type="InterPro" id="IPR002104">
    <property type="entry name" value="Integrase_catalytic"/>
</dbReference>
<reference evidence="9 10" key="2">
    <citation type="submission" date="2009-02" db="EMBL/GenBank/DDBJ databases">
        <title>Draft genome sequence of Eubacterium hallii (DSM 3353).</title>
        <authorList>
            <person name="Sudarsanam P."/>
            <person name="Ley R."/>
            <person name="Guruge J."/>
            <person name="Turnbaugh P.J."/>
            <person name="Mahowald M."/>
            <person name="Liep D."/>
            <person name="Gordon J."/>
        </authorList>
    </citation>
    <scope>NUCLEOTIDE SEQUENCE [LARGE SCALE GENOMIC DNA]</scope>
    <source>
        <strain evidence="9 10">DSM 3353</strain>
    </source>
</reference>
<evidence type="ECO:0000256" key="6">
    <source>
        <dbReference type="PROSITE-ProRule" id="PRU01248"/>
    </source>
</evidence>
<dbReference type="InterPro" id="IPR010998">
    <property type="entry name" value="Integrase_recombinase_N"/>
</dbReference>
<evidence type="ECO:0000313" key="9">
    <source>
        <dbReference type="EMBL" id="EEG35621.1"/>
    </source>
</evidence>
<proteinExistence type="inferred from homology"/>
<comment type="function">
    <text evidence="1">Site-specific tyrosine recombinase, which acts by catalyzing the cutting and rejoining of the recombining DNA molecules.</text>
</comment>
<evidence type="ECO:0000313" key="10">
    <source>
        <dbReference type="Proteomes" id="UP000003174"/>
    </source>
</evidence>
<dbReference type="EMBL" id="ACEP01000109">
    <property type="protein sequence ID" value="EEG35621.1"/>
    <property type="molecule type" value="Genomic_DNA"/>
</dbReference>
<keyword evidence="3" id="KW-0229">DNA integration</keyword>
<comment type="caution">
    <text evidence="9">The sequence shown here is derived from an EMBL/GenBank/DDBJ whole genome shotgun (WGS) entry which is preliminary data.</text>
</comment>
<dbReference type="InterPro" id="IPR013762">
    <property type="entry name" value="Integrase-like_cat_sf"/>
</dbReference>
<dbReference type="GO" id="GO:0006310">
    <property type="term" value="P:DNA recombination"/>
    <property type="evidence" value="ECO:0007669"/>
    <property type="project" value="UniProtKB-KW"/>
</dbReference>
<dbReference type="GeneID" id="75047166"/>
<evidence type="ECO:0000256" key="4">
    <source>
        <dbReference type="ARBA" id="ARBA00023125"/>
    </source>
</evidence>
<dbReference type="InterPro" id="IPR011010">
    <property type="entry name" value="DNA_brk_join_enz"/>
</dbReference>
<dbReference type="SUPFAM" id="SSF56349">
    <property type="entry name" value="DNA breaking-rejoining enzymes"/>
    <property type="match status" value="1"/>
</dbReference>
<reference evidence="9 10" key="1">
    <citation type="submission" date="2009-01" db="EMBL/GenBank/DDBJ databases">
        <authorList>
            <person name="Fulton L."/>
            <person name="Clifton S."/>
            <person name="Fulton B."/>
            <person name="Xu J."/>
            <person name="Minx P."/>
            <person name="Pepin K.H."/>
            <person name="Johnson M."/>
            <person name="Bhonagiri V."/>
            <person name="Nash W.E."/>
            <person name="Mardis E.R."/>
            <person name="Wilson R.K."/>
        </authorList>
    </citation>
    <scope>NUCLEOTIDE SEQUENCE [LARGE SCALE GENOMIC DNA]</scope>
    <source>
        <strain evidence="9 10">DSM 3353</strain>
    </source>
</reference>
<keyword evidence="5" id="KW-0233">DNA recombination</keyword>
<dbReference type="Gene3D" id="1.10.150.130">
    <property type="match status" value="1"/>
</dbReference>
<dbReference type="InterPro" id="IPR050090">
    <property type="entry name" value="Tyrosine_recombinase_XerCD"/>
</dbReference>